<comment type="caution">
    <text evidence="2">The sequence shown here is derived from an EMBL/GenBank/DDBJ whole genome shotgun (WGS) entry which is preliminary data.</text>
</comment>
<evidence type="ECO:0000256" key="1">
    <source>
        <dbReference type="SAM" id="MobiDB-lite"/>
    </source>
</evidence>
<feature type="compositionally biased region" description="Basic and acidic residues" evidence="1">
    <location>
        <begin position="1"/>
        <end position="12"/>
    </location>
</feature>
<name>A0AAW0R3A2_9PEZI</name>
<protein>
    <submittedName>
        <fullName evidence="2">Uncharacterized protein</fullName>
    </submittedName>
</protein>
<proteinExistence type="predicted"/>
<feature type="compositionally biased region" description="Basic residues" evidence="1">
    <location>
        <begin position="32"/>
        <end position="41"/>
    </location>
</feature>
<dbReference type="EMBL" id="JAQQWP010000003">
    <property type="protein sequence ID" value="KAK8123404.1"/>
    <property type="molecule type" value="Genomic_DNA"/>
</dbReference>
<evidence type="ECO:0000313" key="2">
    <source>
        <dbReference type="EMBL" id="KAK8123404.1"/>
    </source>
</evidence>
<dbReference type="Proteomes" id="UP001392437">
    <property type="component" value="Unassembled WGS sequence"/>
</dbReference>
<feature type="region of interest" description="Disordered" evidence="1">
    <location>
        <begin position="1"/>
        <end position="87"/>
    </location>
</feature>
<sequence>MAGKHSGKDASSSKKHHSSSSKPKPKGSSSSHQHHHNHHHVTTWCDEYVQTHQTHELVAQGKASGRGDSAADMAQWDARWASASNQK</sequence>
<keyword evidence="3" id="KW-1185">Reference proteome</keyword>
<evidence type="ECO:0000313" key="3">
    <source>
        <dbReference type="Proteomes" id="UP001392437"/>
    </source>
</evidence>
<gene>
    <name evidence="2" type="ORF">PG999_003322</name>
</gene>
<feature type="compositionally biased region" description="Basic residues" evidence="1">
    <location>
        <begin position="13"/>
        <end position="25"/>
    </location>
</feature>
<organism evidence="2 3">
    <name type="scientific">Apiospora kogelbergensis</name>
    <dbReference type="NCBI Taxonomy" id="1337665"/>
    <lineage>
        <taxon>Eukaryota</taxon>
        <taxon>Fungi</taxon>
        <taxon>Dikarya</taxon>
        <taxon>Ascomycota</taxon>
        <taxon>Pezizomycotina</taxon>
        <taxon>Sordariomycetes</taxon>
        <taxon>Xylariomycetidae</taxon>
        <taxon>Amphisphaeriales</taxon>
        <taxon>Apiosporaceae</taxon>
        <taxon>Apiospora</taxon>
    </lineage>
</organism>
<reference evidence="2 3" key="1">
    <citation type="submission" date="2023-01" db="EMBL/GenBank/DDBJ databases">
        <title>Analysis of 21 Apiospora genomes using comparative genomics revels a genus with tremendous synthesis potential of carbohydrate active enzymes and secondary metabolites.</title>
        <authorList>
            <person name="Sorensen T."/>
        </authorList>
    </citation>
    <scope>NUCLEOTIDE SEQUENCE [LARGE SCALE GENOMIC DNA]</scope>
    <source>
        <strain evidence="2 3">CBS 117206</strain>
    </source>
</reference>
<dbReference type="AlphaFoldDB" id="A0AAW0R3A2"/>
<accession>A0AAW0R3A2</accession>